<dbReference type="GO" id="GO:0000287">
    <property type="term" value="F:magnesium ion binding"/>
    <property type="evidence" value="ECO:0007669"/>
    <property type="project" value="TreeGrafter"/>
</dbReference>
<dbReference type="PANTHER" id="PTHR46494">
    <property type="entry name" value="CORA FAMILY METAL ION TRANSPORTER (EUROFUNG)"/>
    <property type="match status" value="1"/>
</dbReference>
<dbReference type="PANTHER" id="PTHR46494:SF1">
    <property type="entry name" value="CORA FAMILY METAL ION TRANSPORTER (EUROFUNG)"/>
    <property type="match status" value="1"/>
</dbReference>
<reference evidence="6" key="1">
    <citation type="journal article" date="2017" name="Nat. Ecol. Evol.">
        <title>Genome expansion and lineage-specific genetic innovations in the forest pathogenic fungi Armillaria.</title>
        <authorList>
            <person name="Sipos G."/>
            <person name="Prasanna A.N."/>
            <person name="Walter M.C."/>
            <person name="O'Connor E."/>
            <person name="Balint B."/>
            <person name="Krizsan K."/>
            <person name="Kiss B."/>
            <person name="Hess J."/>
            <person name="Varga T."/>
            <person name="Slot J."/>
            <person name="Riley R."/>
            <person name="Boka B."/>
            <person name="Rigling D."/>
            <person name="Barry K."/>
            <person name="Lee J."/>
            <person name="Mihaltcheva S."/>
            <person name="LaButti K."/>
            <person name="Lipzen A."/>
            <person name="Waldron R."/>
            <person name="Moloney N.M."/>
            <person name="Sperisen C."/>
            <person name="Kredics L."/>
            <person name="Vagvoelgyi C."/>
            <person name="Patrignani A."/>
            <person name="Fitzpatrick D."/>
            <person name="Nagy I."/>
            <person name="Doyle S."/>
            <person name="Anderson J.B."/>
            <person name="Grigoriev I.V."/>
            <person name="Gueldener U."/>
            <person name="Muensterkoetter M."/>
            <person name="Nagy L.G."/>
        </authorList>
    </citation>
    <scope>NUCLEOTIDE SEQUENCE [LARGE SCALE GENOMIC DNA]</scope>
    <source>
        <strain evidence="6">C18/9</strain>
    </source>
</reference>
<dbReference type="EMBL" id="FUEG01000003">
    <property type="protein sequence ID" value="SJL02449.1"/>
    <property type="molecule type" value="Genomic_DNA"/>
</dbReference>
<keyword evidence="3" id="KW-1133">Transmembrane helix</keyword>
<proteinExistence type="predicted"/>
<dbReference type="InterPro" id="IPR045863">
    <property type="entry name" value="CorA_TM1_TM2"/>
</dbReference>
<organism evidence="5 6">
    <name type="scientific">Armillaria ostoyae</name>
    <name type="common">Armillaria root rot fungus</name>
    <dbReference type="NCBI Taxonomy" id="47428"/>
    <lineage>
        <taxon>Eukaryota</taxon>
        <taxon>Fungi</taxon>
        <taxon>Dikarya</taxon>
        <taxon>Basidiomycota</taxon>
        <taxon>Agaricomycotina</taxon>
        <taxon>Agaricomycetes</taxon>
        <taxon>Agaricomycetidae</taxon>
        <taxon>Agaricales</taxon>
        <taxon>Marasmiineae</taxon>
        <taxon>Physalacriaceae</taxon>
        <taxon>Armillaria</taxon>
    </lineage>
</organism>
<protein>
    <submittedName>
        <fullName evidence="5">Uncharacterized protein</fullName>
    </submittedName>
</protein>
<dbReference type="GO" id="GO:0015095">
    <property type="term" value="F:magnesium ion transmembrane transporter activity"/>
    <property type="evidence" value="ECO:0007669"/>
    <property type="project" value="TreeGrafter"/>
</dbReference>
<evidence type="ECO:0000313" key="6">
    <source>
        <dbReference type="Proteomes" id="UP000219338"/>
    </source>
</evidence>
<dbReference type="GO" id="GO:0050897">
    <property type="term" value="F:cobalt ion binding"/>
    <property type="evidence" value="ECO:0007669"/>
    <property type="project" value="TreeGrafter"/>
</dbReference>
<evidence type="ECO:0000313" key="5">
    <source>
        <dbReference type="EMBL" id="SJL02449.1"/>
    </source>
</evidence>
<name>A0A284R170_ARMOS</name>
<comment type="subcellular location">
    <subcellularLocation>
        <location evidence="1">Cell membrane</location>
        <topology evidence="1">Multi-pass membrane protein</topology>
    </subcellularLocation>
</comment>
<evidence type="ECO:0000256" key="3">
    <source>
        <dbReference type="ARBA" id="ARBA00022989"/>
    </source>
</evidence>
<evidence type="ECO:0000256" key="4">
    <source>
        <dbReference type="ARBA" id="ARBA00023136"/>
    </source>
</evidence>
<dbReference type="Proteomes" id="UP000219338">
    <property type="component" value="Unassembled WGS sequence"/>
</dbReference>
<keyword evidence="6" id="KW-1185">Reference proteome</keyword>
<dbReference type="SUPFAM" id="SSF144083">
    <property type="entry name" value="Magnesium transport protein CorA, transmembrane region"/>
    <property type="match status" value="1"/>
</dbReference>
<dbReference type="InterPro" id="IPR002523">
    <property type="entry name" value="MgTranspt_CorA/ZnTranspt_ZntB"/>
</dbReference>
<gene>
    <name evidence="5" type="ORF">ARMOST_05776</name>
</gene>
<dbReference type="Gene3D" id="1.20.58.340">
    <property type="entry name" value="Magnesium transport protein CorA, transmembrane region"/>
    <property type="match status" value="1"/>
</dbReference>
<evidence type="ECO:0000256" key="2">
    <source>
        <dbReference type="ARBA" id="ARBA00022692"/>
    </source>
</evidence>
<dbReference type="GO" id="GO:0005886">
    <property type="term" value="C:plasma membrane"/>
    <property type="evidence" value="ECO:0007669"/>
    <property type="project" value="UniProtKB-SubCell"/>
</dbReference>
<keyword evidence="2" id="KW-0812">Transmembrane</keyword>
<dbReference type="OrthoDB" id="3231000at2759"/>
<dbReference type="AlphaFoldDB" id="A0A284R170"/>
<keyword evidence="4" id="KW-0472">Membrane</keyword>
<sequence>MAGIKNISYDDRRTEVLKYNDQWSTRGFYKASSSGETGTLTSANSLNARVTFIFPDPANTFYYYGIRCCCGGKYAICIDSNPADPNFEFIDAVSPSDDGKTHRPWINLNDKVDGKLLRSKAPPIPAPCNHVNCNGCWEGYPRSRFPNWGDSQVNRSGIRDAIKEYNHDVPCTIHRVDVDDRGYFMDSEKYEVTEQTKGDFWELLIGHYRLINPRVRALFVENMSGPVLQMLGTIYNIEPFFFSSSLSWIPSHFQEEVQPGRGDHITITLTFLKTVDYVIPAVASDPTSSTRNEDTSARGRVINSQTPLVLRSGPSSNNCSLVLDLLAVHLIRNVEGNILISYHDSDREATSAPYLHERMHSAGQSVYWQNIFQRSPDPTLVLLILIWHAICAWDEALEALYAHICLLETYALDTSDIFITHEMHIIRAHCIQYSSLLEILRKTVVFIRDTPNPAMDTLPQEENQYSRTLLEKECRNLLSEIDRLEMSRRMQDQRLENALNLVFSNVNINDSKRMKELSEAAVRDTYLTMIFLPSSFVAAVFGMNVRELSKDSKGTLSHYFEAAAPLTLLTIWVVMTFQRKHPFASGSTFWMRLVWPWILFKQVFMKREIEKEEEASIPLGSII</sequence>
<dbReference type="OMA" id="NIEPFFW"/>
<evidence type="ECO:0000256" key="1">
    <source>
        <dbReference type="ARBA" id="ARBA00004651"/>
    </source>
</evidence>
<dbReference type="GO" id="GO:0015087">
    <property type="term" value="F:cobalt ion transmembrane transporter activity"/>
    <property type="evidence" value="ECO:0007669"/>
    <property type="project" value="TreeGrafter"/>
</dbReference>
<accession>A0A284R170</accession>
<dbReference type="Pfam" id="PF01544">
    <property type="entry name" value="CorA"/>
    <property type="match status" value="1"/>
</dbReference>
<dbReference type="STRING" id="47428.A0A284R170"/>